<dbReference type="OrthoDB" id="6150275at2759"/>
<accession>A0A8S3T592</accession>
<dbReference type="AlphaFoldDB" id="A0A8S3T592"/>
<sequence length="518" mass="58898">MSKEVGQDFAIQTFDQQLYAVSQQVKWSMPEVFQSHILRLGGFHTLSCFIACIGKLWADGGLRDLMVDSGVYAGCTVDQMLLGKQFNRSVRGLTLVYEALRSLWFASFFKWCEENDGIDAIPKDVWVMLSKCQAKFSDESESYKDVLNELTILYTTHVLPLTQREVRLSSQDSSCVINNCLPGTTHFVRLLALVDDGQIKERSKQYTIQTSAPADSPVQTVRACNFRYIAVQWDKPNTYGDAVITGYKVYVNGIVESILNADQLSFTFTHGKWCQEYAFQVQALTSFEKLHSKVSEPLLVTWPGCKPPMLKRLPTHSSSNMKIGWEDPYLTDGVKIKHFRACCIEEGTEKMVQSIGPIHPDSREAEFKHLKKGSYSVYVEIHLYGTSEIVWLEERRTLEKVTCDLVNIRDRLIRKVGHKLKEIGALSNPIRAEKNRDVIEGAHTLSRVEEYLEECFLALQHFTGYLEAHVSWSCPQTRSEMLVAGYKVLIDGKQYGSAMHEGVKTVRIKVSRFYSCLT</sequence>
<name>A0A8S3T592_MYTED</name>
<dbReference type="EMBL" id="CAJPWZ010001867">
    <property type="protein sequence ID" value="CAG2226058.1"/>
    <property type="molecule type" value="Genomic_DNA"/>
</dbReference>
<dbReference type="InterPro" id="IPR036116">
    <property type="entry name" value="FN3_sf"/>
</dbReference>
<dbReference type="Gene3D" id="2.60.40.10">
    <property type="entry name" value="Immunoglobulins"/>
    <property type="match status" value="1"/>
</dbReference>
<dbReference type="InterPro" id="IPR013783">
    <property type="entry name" value="Ig-like_fold"/>
</dbReference>
<evidence type="ECO:0000313" key="2">
    <source>
        <dbReference type="EMBL" id="CAG2226058.1"/>
    </source>
</evidence>
<dbReference type="Proteomes" id="UP000683360">
    <property type="component" value="Unassembled WGS sequence"/>
</dbReference>
<proteinExistence type="predicted"/>
<evidence type="ECO:0000259" key="1">
    <source>
        <dbReference type="PROSITE" id="PS50853"/>
    </source>
</evidence>
<dbReference type="PANTHER" id="PTHR46704:SF1">
    <property type="entry name" value="TELOMERE LENGTH REGULATION PROTEIN TEL2 HOMOLOG"/>
    <property type="match status" value="1"/>
</dbReference>
<organism evidence="2 3">
    <name type="scientific">Mytilus edulis</name>
    <name type="common">Blue mussel</name>
    <dbReference type="NCBI Taxonomy" id="6550"/>
    <lineage>
        <taxon>Eukaryota</taxon>
        <taxon>Metazoa</taxon>
        <taxon>Spiralia</taxon>
        <taxon>Lophotrochozoa</taxon>
        <taxon>Mollusca</taxon>
        <taxon>Bivalvia</taxon>
        <taxon>Autobranchia</taxon>
        <taxon>Pteriomorphia</taxon>
        <taxon>Mytilida</taxon>
        <taxon>Mytiloidea</taxon>
        <taxon>Mytilidae</taxon>
        <taxon>Mytilinae</taxon>
        <taxon>Mytilus</taxon>
    </lineage>
</organism>
<evidence type="ECO:0000313" key="3">
    <source>
        <dbReference type="Proteomes" id="UP000683360"/>
    </source>
</evidence>
<comment type="caution">
    <text evidence="2">The sequence shown here is derived from an EMBL/GenBank/DDBJ whole genome shotgun (WGS) entry which is preliminary data.</text>
</comment>
<keyword evidence="3" id="KW-1185">Reference proteome</keyword>
<gene>
    <name evidence="2" type="ORF">MEDL_39149</name>
</gene>
<dbReference type="PROSITE" id="PS50853">
    <property type="entry name" value="FN3"/>
    <property type="match status" value="1"/>
</dbReference>
<feature type="domain" description="Fibronectin type-III" evidence="1">
    <location>
        <begin position="214"/>
        <end position="308"/>
    </location>
</feature>
<dbReference type="InterPro" id="IPR003961">
    <property type="entry name" value="FN3_dom"/>
</dbReference>
<dbReference type="PANTHER" id="PTHR46704">
    <property type="entry name" value="CXC DOMAIN-CONTAINING PROTEIN-RELATED"/>
    <property type="match status" value="1"/>
</dbReference>
<reference evidence="2" key="1">
    <citation type="submission" date="2021-03" db="EMBL/GenBank/DDBJ databases">
        <authorList>
            <person name="Bekaert M."/>
        </authorList>
    </citation>
    <scope>NUCLEOTIDE SEQUENCE</scope>
</reference>
<protein>
    <recommendedName>
        <fullName evidence="1">Fibronectin type-III domain-containing protein</fullName>
    </recommendedName>
</protein>
<dbReference type="SUPFAM" id="SSF49265">
    <property type="entry name" value="Fibronectin type III"/>
    <property type="match status" value="1"/>
</dbReference>